<accession>A0A379KEW5</accession>
<dbReference type="AlphaFoldDB" id="A0A379KEW5"/>
<organism evidence="1 2">
    <name type="scientific">Pandoraea pnomenusa</name>
    <dbReference type="NCBI Taxonomy" id="93220"/>
    <lineage>
        <taxon>Bacteria</taxon>
        <taxon>Pseudomonadati</taxon>
        <taxon>Pseudomonadota</taxon>
        <taxon>Betaproteobacteria</taxon>
        <taxon>Burkholderiales</taxon>
        <taxon>Burkholderiaceae</taxon>
        <taxon>Pandoraea</taxon>
    </lineage>
</organism>
<dbReference type="EMBL" id="UGSG01000002">
    <property type="protein sequence ID" value="SUD65824.1"/>
    <property type="molecule type" value="Genomic_DNA"/>
</dbReference>
<dbReference type="Proteomes" id="UP000254573">
    <property type="component" value="Unassembled WGS sequence"/>
</dbReference>
<name>A0A379KEW5_9BURK</name>
<evidence type="ECO:0000313" key="2">
    <source>
        <dbReference type="Proteomes" id="UP000254573"/>
    </source>
</evidence>
<protein>
    <recommendedName>
        <fullName evidence="3">GcrA cell cycle regulator</fullName>
    </recommendedName>
</protein>
<reference evidence="1 2" key="1">
    <citation type="submission" date="2018-06" db="EMBL/GenBank/DDBJ databases">
        <authorList>
            <consortium name="Pathogen Informatics"/>
            <person name="Doyle S."/>
        </authorList>
    </citation>
    <scope>NUCLEOTIDE SEQUENCE [LARGE SCALE GENOMIC DNA]</scope>
    <source>
        <strain evidence="1 2">NCTC13160</strain>
    </source>
</reference>
<evidence type="ECO:0008006" key="3">
    <source>
        <dbReference type="Google" id="ProtNLM"/>
    </source>
</evidence>
<sequence>MASRKAWCAEEDALLVQLWATHMSIKQIAARFADRTPVAVQKRARYGLGLPDRINMPRPNQSVAWEAIQRELRKVPMADSKFLAMVTGFSRRQVLIQLRARYTADELHIAGWARYAPAGVWAARYALGAGVDALKPDPIPPEVVDRRYKQRASKDPAYTAARNARARARYAIKTGRLVRRDPLVAALYGTA</sequence>
<dbReference type="InterPro" id="IPR001005">
    <property type="entry name" value="SANT/Myb"/>
</dbReference>
<dbReference type="CDD" id="cd00167">
    <property type="entry name" value="SANT"/>
    <property type="match status" value="1"/>
</dbReference>
<gene>
    <name evidence="1" type="ORF">NCTC13160_04922</name>
</gene>
<proteinExistence type="predicted"/>
<evidence type="ECO:0000313" key="1">
    <source>
        <dbReference type="EMBL" id="SUD65824.1"/>
    </source>
</evidence>